<protein>
    <submittedName>
        <fullName evidence="1">Uncharacterized protein</fullName>
    </submittedName>
</protein>
<organism evidence="1">
    <name type="scientific">bioreactor metagenome</name>
    <dbReference type="NCBI Taxonomy" id="1076179"/>
    <lineage>
        <taxon>unclassified sequences</taxon>
        <taxon>metagenomes</taxon>
        <taxon>ecological metagenomes</taxon>
    </lineage>
</organism>
<proteinExistence type="predicted"/>
<dbReference type="AlphaFoldDB" id="A0A644ZQM5"/>
<evidence type="ECO:0000313" key="1">
    <source>
        <dbReference type="EMBL" id="MPM43066.1"/>
    </source>
</evidence>
<dbReference type="EMBL" id="VSSQ01009963">
    <property type="protein sequence ID" value="MPM43066.1"/>
    <property type="molecule type" value="Genomic_DNA"/>
</dbReference>
<gene>
    <name evidence="1" type="ORF">SDC9_89739</name>
</gene>
<comment type="caution">
    <text evidence="1">The sequence shown here is derived from an EMBL/GenBank/DDBJ whole genome shotgun (WGS) entry which is preliminary data.</text>
</comment>
<accession>A0A644ZQM5</accession>
<reference evidence="1" key="1">
    <citation type="submission" date="2019-08" db="EMBL/GenBank/DDBJ databases">
        <authorList>
            <person name="Kucharzyk K."/>
            <person name="Murdoch R.W."/>
            <person name="Higgins S."/>
            <person name="Loffler F."/>
        </authorList>
    </citation>
    <scope>NUCLEOTIDE SEQUENCE</scope>
</reference>
<sequence length="74" mass="7869">MVVTSGETEIAAVFAPVLQRKVLPIMSLVAVRIELSPTQIFASLVDTEITGSGYTTIWKLAVPVQPFAAVPVTV</sequence>
<name>A0A644ZQM5_9ZZZZ</name>